<evidence type="ECO:0000256" key="2">
    <source>
        <dbReference type="SAM" id="MobiDB-lite"/>
    </source>
</evidence>
<comment type="caution">
    <text evidence="4">The sequence shown here is derived from an EMBL/GenBank/DDBJ whole genome shotgun (WGS) entry which is preliminary data.</text>
</comment>
<dbReference type="Gene3D" id="3.20.20.80">
    <property type="entry name" value="Glycosidases"/>
    <property type="match status" value="1"/>
</dbReference>
<dbReference type="InterPro" id="IPR017853">
    <property type="entry name" value="GH"/>
</dbReference>
<evidence type="ECO:0000313" key="4">
    <source>
        <dbReference type="EMBL" id="GAA2010567.1"/>
    </source>
</evidence>
<dbReference type="InterPro" id="IPR045857">
    <property type="entry name" value="O16G_dom_2"/>
</dbReference>
<proteinExistence type="inferred from homology"/>
<dbReference type="GO" id="GO:0016787">
    <property type="term" value="F:hydrolase activity"/>
    <property type="evidence" value="ECO:0007669"/>
    <property type="project" value="UniProtKB-KW"/>
</dbReference>
<name>A0ABN2TIN5_9MICO</name>
<dbReference type="PANTHER" id="PTHR10357">
    <property type="entry name" value="ALPHA-AMYLASE FAMILY MEMBER"/>
    <property type="match status" value="1"/>
</dbReference>
<gene>
    <name evidence="4" type="ORF">GCM10009755_22220</name>
</gene>
<keyword evidence="4" id="KW-0378">Hydrolase</keyword>
<dbReference type="SUPFAM" id="SSF51445">
    <property type="entry name" value="(Trans)glycosidases"/>
    <property type="match status" value="1"/>
</dbReference>
<dbReference type="Pfam" id="PF00128">
    <property type="entry name" value="Alpha-amylase"/>
    <property type="match status" value="1"/>
</dbReference>
<feature type="region of interest" description="Disordered" evidence="2">
    <location>
        <begin position="403"/>
        <end position="424"/>
    </location>
</feature>
<organism evidence="4 5">
    <name type="scientific">Brevibacterium samyangense</name>
    <dbReference type="NCBI Taxonomy" id="366888"/>
    <lineage>
        <taxon>Bacteria</taxon>
        <taxon>Bacillati</taxon>
        <taxon>Actinomycetota</taxon>
        <taxon>Actinomycetes</taxon>
        <taxon>Micrococcales</taxon>
        <taxon>Brevibacteriaceae</taxon>
        <taxon>Brevibacterium</taxon>
    </lineage>
</organism>
<accession>A0ABN2TIN5</accession>
<sequence>MTPSDDIAWWQDAVVYQVYPRSFADGNGDGMGDLPGVIARLPYLASLGVDAVWLSPFYVSPQHDAGYDVADYRDVDPMFGTLDDAERLIGEAHGHGLKVIVDLVPNHTSSEHPWFREALAAPPDSPARRRYLFRDGRGASGEEPPNNWTSVFGGPAWTRVTETDGTPGQWYLHLFDVTQPDLDWTDPEVHAEFADVLRFWLERGVDGFRVDVAHGLVKAEGLPDHAGRVLMIGGEEHVGHAPMDRTPYFDQDGVHAIYRTWRRLLDAYAPPRILVAEAWVDPMHRLFRYVRPDEMHQAFNFDFLMAGYDPAALRRSIGETFAHAREVGAPPTWVLSNHDTVRHASRFGLPTPPPHQRGIGPLDPQPDAALGRRRARAMAFVLLGLPGSAYVYQGDELALPDHTTLPPEAREDPAFERSGGADLGRDGARVPMPWSAVEPHLGFGTAPDSAPWLPVPEAYAASAVDLQEADAESVLHLYRRLLAARKELRLGRGEFSWYDAAESAVEETAWPGEERAPSRVPDQVLAFSVQCTGGDVVEVRANLGGEEVPMTVPPAWRLVLGSSPEAWSGEVLAPDTAVWFVHPAPGTGPEKA</sequence>
<comment type="similarity">
    <text evidence="1">Belongs to the glycosyl hydrolase 13 family.</text>
</comment>
<dbReference type="CDD" id="cd11332">
    <property type="entry name" value="AmyAc_OligoGlu_TS"/>
    <property type="match status" value="1"/>
</dbReference>
<dbReference type="Gene3D" id="3.90.400.10">
    <property type="entry name" value="Oligo-1,6-glucosidase, Domain 2"/>
    <property type="match status" value="1"/>
</dbReference>
<evidence type="ECO:0000313" key="5">
    <source>
        <dbReference type="Proteomes" id="UP001500755"/>
    </source>
</evidence>
<dbReference type="InterPro" id="IPR006047">
    <property type="entry name" value="GH13_cat_dom"/>
</dbReference>
<dbReference type="SMART" id="SM00642">
    <property type="entry name" value="Aamy"/>
    <property type="match status" value="1"/>
</dbReference>
<dbReference type="Pfam" id="PF11941">
    <property type="entry name" value="DUF3459"/>
    <property type="match status" value="1"/>
</dbReference>
<keyword evidence="5" id="KW-1185">Reference proteome</keyword>
<dbReference type="InterPro" id="IPR022567">
    <property type="entry name" value="DUF3459"/>
</dbReference>
<dbReference type="Proteomes" id="UP001500755">
    <property type="component" value="Unassembled WGS sequence"/>
</dbReference>
<evidence type="ECO:0000256" key="1">
    <source>
        <dbReference type="ARBA" id="ARBA00008061"/>
    </source>
</evidence>
<feature type="domain" description="Glycosyl hydrolase family 13 catalytic" evidence="3">
    <location>
        <begin position="17"/>
        <end position="429"/>
    </location>
</feature>
<reference evidence="4 5" key="1">
    <citation type="journal article" date="2019" name="Int. J. Syst. Evol. Microbiol.">
        <title>The Global Catalogue of Microorganisms (GCM) 10K type strain sequencing project: providing services to taxonomists for standard genome sequencing and annotation.</title>
        <authorList>
            <consortium name="The Broad Institute Genomics Platform"/>
            <consortium name="The Broad Institute Genome Sequencing Center for Infectious Disease"/>
            <person name="Wu L."/>
            <person name="Ma J."/>
        </authorList>
    </citation>
    <scope>NUCLEOTIDE SEQUENCE [LARGE SCALE GENOMIC DNA]</scope>
    <source>
        <strain evidence="4 5">JCM 14546</strain>
    </source>
</reference>
<evidence type="ECO:0000259" key="3">
    <source>
        <dbReference type="SMART" id="SM00642"/>
    </source>
</evidence>
<protein>
    <submittedName>
        <fullName evidence="4">Glycoside hydrolase family 13 protein</fullName>
    </submittedName>
</protein>
<dbReference type="EMBL" id="BAAANO010000020">
    <property type="protein sequence ID" value="GAA2010567.1"/>
    <property type="molecule type" value="Genomic_DNA"/>
</dbReference>
<dbReference type="RefSeq" id="WP_344309709.1">
    <property type="nucleotide sequence ID" value="NZ_BAAANO010000020.1"/>
</dbReference>
<dbReference type="PANTHER" id="PTHR10357:SF179">
    <property type="entry name" value="NEUTRAL AND BASIC AMINO ACID TRANSPORT PROTEIN RBAT"/>
    <property type="match status" value="1"/>
</dbReference>